<sequence>MDIAEQLVVHRSGAVLSIDAREAIRKGFHPRHEILQMVDEAPVGTLCEIHTPHRPGPLISAIQGMGLNVVTIEVEPGHWRLRAMKM</sequence>
<evidence type="ECO:0000313" key="2">
    <source>
        <dbReference type="Proteomes" id="UP000182589"/>
    </source>
</evidence>
<dbReference type="Proteomes" id="UP000182589">
    <property type="component" value="Unassembled WGS sequence"/>
</dbReference>
<keyword evidence="2" id="KW-1185">Reference proteome</keyword>
<accession>A0A1H2R8I0</accession>
<protein>
    <submittedName>
        <fullName evidence="1">Uncharacterized conserved protein</fullName>
    </submittedName>
</protein>
<evidence type="ECO:0000313" key="1">
    <source>
        <dbReference type="EMBL" id="SDW15776.1"/>
    </source>
</evidence>
<dbReference type="STRING" id="89784.SAMN04489725_102213"/>
<dbReference type="AlphaFoldDB" id="A0A1H2R8I0"/>
<gene>
    <name evidence="1" type="ORF">SAMN04489725_102213</name>
</gene>
<reference evidence="2" key="1">
    <citation type="submission" date="2016-10" db="EMBL/GenBank/DDBJ databases">
        <authorList>
            <person name="Varghese N."/>
        </authorList>
    </citation>
    <scope>NUCLEOTIDE SEQUENCE [LARGE SCALE GENOMIC DNA]</scope>
    <source>
        <strain evidence="2">DSM 12489</strain>
    </source>
</reference>
<dbReference type="RefSeq" id="WP_006448238.1">
    <property type="nucleotide sequence ID" value="NZ_FNOJ01000002.1"/>
</dbReference>
<name>A0A1H2R8I0_9BACL</name>
<dbReference type="EMBL" id="FNOJ01000002">
    <property type="protein sequence ID" value="SDW15776.1"/>
    <property type="molecule type" value="Genomic_DNA"/>
</dbReference>
<organism evidence="1 2">
    <name type="scientific">Alicyclobacillus hesperidum</name>
    <dbReference type="NCBI Taxonomy" id="89784"/>
    <lineage>
        <taxon>Bacteria</taxon>
        <taxon>Bacillati</taxon>
        <taxon>Bacillota</taxon>
        <taxon>Bacilli</taxon>
        <taxon>Bacillales</taxon>
        <taxon>Alicyclobacillaceae</taxon>
        <taxon>Alicyclobacillus</taxon>
    </lineage>
</organism>
<proteinExistence type="predicted"/>